<protein>
    <recommendedName>
        <fullName evidence="1">DUF4314 domain-containing protein</fullName>
    </recommendedName>
</protein>
<dbReference type="EMBL" id="BK015631">
    <property type="protein sequence ID" value="DAE16819.1"/>
    <property type="molecule type" value="Genomic_DNA"/>
</dbReference>
<dbReference type="InterPro" id="IPR025463">
    <property type="entry name" value="DUF4314"/>
</dbReference>
<evidence type="ECO:0000313" key="2">
    <source>
        <dbReference type="EMBL" id="DAE16819.1"/>
    </source>
</evidence>
<reference evidence="2" key="1">
    <citation type="journal article" date="2021" name="Proc. Natl. Acad. Sci. U.S.A.">
        <title>A Catalog of Tens of Thousands of Viruses from Human Metagenomes Reveals Hidden Associations with Chronic Diseases.</title>
        <authorList>
            <person name="Tisza M.J."/>
            <person name="Buck C.B."/>
        </authorList>
    </citation>
    <scope>NUCLEOTIDE SEQUENCE</scope>
    <source>
        <strain evidence="2">CtVii20</strain>
    </source>
</reference>
<dbReference type="Pfam" id="PF16468">
    <property type="entry name" value="DUF5049"/>
    <property type="match status" value="1"/>
</dbReference>
<proteinExistence type="predicted"/>
<sequence>MRLPTDKELEMLRKRYQLGTLVVLDSMEDRQAPPPGTQGIVMGVDDMGSIMVRWENKSTLSLIPGVDSFHTETDGMENVRRDILQIRETGRTNMFDLPQVKAIAREMKCTALLAFLKKNQRKYIHFIFTGKF</sequence>
<dbReference type="Pfam" id="PF14192">
    <property type="entry name" value="DUF4314"/>
    <property type="match status" value="1"/>
</dbReference>
<organism evidence="2">
    <name type="scientific">Siphoviridae sp. ctVii20</name>
    <dbReference type="NCBI Taxonomy" id="2825533"/>
    <lineage>
        <taxon>Viruses</taxon>
        <taxon>Duplodnaviria</taxon>
        <taxon>Heunggongvirae</taxon>
        <taxon>Uroviricota</taxon>
        <taxon>Caudoviricetes</taxon>
    </lineage>
</organism>
<evidence type="ECO:0000259" key="1">
    <source>
        <dbReference type="Pfam" id="PF14192"/>
    </source>
</evidence>
<dbReference type="InterPro" id="IPR032488">
    <property type="entry name" value="DUF5049"/>
</dbReference>
<accession>A0A8S5QD90</accession>
<name>A0A8S5QD90_9CAUD</name>
<feature type="domain" description="DUF4314" evidence="1">
    <location>
        <begin position="6"/>
        <end position="70"/>
    </location>
</feature>